<dbReference type="AlphaFoldDB" id="A0A6P0CCU7"/>
<feature type="region of interest" description="Disordered" evidence="1">
    <location>
        <begin position="1"/>
        <end position="20"/>
    </location>
</feature>
<dbReference type="RefSeq" id="WP_164353928.1">
    <property type="nucleotide sequence ID" value="NZ_JAABNT010000006.1"/>
</dbReference>
<proteinExistence type="predicted"/>
<protein>
    <submittedName>
        <fullName evidence="3">Uncharacterized protein</fullName>
    </submittedName>
</protein>
<accession>A0A6P0CCU7</accession>
<reference evidence="3 4" key="1">
    <citation type="submission" date="2020-01" db="EMBL/GenBank/DDBJ databases">
        <title>Sulfitobacter sediminilitoris sp. nov., isolated from a tidal flat.</title>
        <authorList>
            <person name="Park S."/>
            <person name="Yoon J.-H."/>
        </authorList>
    </citation>
    <scope>NUCLEOTIDE SEQUENCE [LARGE SCALE GENOMIC DNA]</scope>
    <source>
        <strain evidence="3 4">JBTF-M27</strain>
    </source>
</reference>
<evidence type="ECO:0000313" key="4">
    <source>
        <dbReference type="Proteomes" id="UP000468591"/>
    </source>
</evidence>
<evidence type="ECO:0000313" key="3">
    <source>
        <dbReference type="EMBL" id="NEK22998.1"/>
    </source>
</evidence>
<dbReference type="EMBL" id="JAABNT010000006">
    <property type="protein sequence ID" value="NEK22998.1"/>
    <property type="molecule type" value="Genomic_DNA"/>
</dbReference>
<keyword evidence="2" id="KW-1133">Transmembrane helix</keyword>
<organism evidence="3 4">
    <name type="scientific">Sulfitobacter sediminilitoris</name>
    <dbReference type="NCBI Taxonomy" id="2698830"/>
    <lineage>
        <taxon>Bacteria</taxon>
        <taxon>Pseudomonadati</taxon>
        <taxon>Pseudomonadota</taxon>
        <taxon>Alphaproteobacteria</taxon>
        <taxon>Rhodobacterales</taxon>
        <taxon>Roseobacteraceae</taxon>
        <taxon>Sulfitobacter</taxon>
    </lineage>
</organism>
<sequence length="230" mass="25710">MKSQPIADKEPSGAEELDPQALAAIRNLFETEAEAVAASRGDASAAPPANKPSVDVNEMAKQPANVLPQQNNQTHRFDEVRPQEPEVAVVKKGLVARLKSRVTGYRPKPKHLVFAALALLVLLRPWLVVGLILLSIFLFIGVFLILGYDGFWRRAMGLGRWYARRRPSRAVELHRKLDAFAMKWDAILDRFPEGSVDGLYLPDFGDLATADKRHDEALDRRFSDMREGEA</sequence>
<evidence type="ECO:0000256" key="2">
    <source>
        <dbReference type="SAM" id="Phobius"/>
    </source>
</evidence>
<feature type="compositionally biased region" description="Low complexity" evidence="1">
    <location>
        <begin position="36"/>
        <end position="48"/>
    </location>
</feature>
<dbReference type="Proteomes" id="UP000468591">
    <property type="component" value="Unassembled WGS sequence"/>
</dbReference>
<comment type="caution">
    <text evidence="3">The sequence shown here is derived from an EMBL/GenBank/DDBJ whole genome shotgun (WGS) entry which is preliminary data.</text>
</comment>
<evidence type="ECO:0000256" key="1">
    <source>
        <dbReference type="SAM" id="MobiDB-lite"/>
    </source>
</evidence>
<keyword evidence="2" id="KW-0472">Membrane</keyword>
<keyword evidence="2" id="KW-0812">Transmembrane</keyword>
<name>A0A6P0CCU7_9RHOB</name>
<keyword evidence="4" id="KW-1185">Reference proteome</keyword>
<feature type="transmembrane region" description="Helical" evidence="2">
    <location>
        <begin position="133"/>
        <end position="152"/>
    </location>
</feature>
<gene>
    <name evidence="3" type="ORF">GV827_11350</name>
</gene>
<feature type="region of interest" description="Disordered" evidence="1">
    <location>
        <begin position="36"/>
        <end position="55"/>
    </location>
</feature>